<evidence type="ECO:0008006" key="2">
    <source>
        <dbReference type="Google" id="ProtNLM"/>
    </source>
</evidence>
<dbReference type="Pfam" id="PF14367">
    <property type="entry name" value="DUF4411"/>
    <property type="match status" value="1"/>
</dbReference>
<dbReference type="EMBL" id="BART01006284">
    <property type="protein sequence ID" value="GAG60695.1"/>
    <property type="molecule type" value="Genomic_DNA"/>
</dbReference>
<dbReference type="AlphaFoldDB" id="X0YWV0"/>
<accession>X0YWV0</accession>
<organism evidence="1">
    <name type="scientific">marine sediment metagenome</name>
    <dbReference type="NCBI Taxonomy" id="412755"/>
    <lineage>
        <taxon>unclassified sequences</taxon>
        <taxon>metagenomes</taxon>
        <taxon>ecological metagenomes</taxon>
    </lineage>
</organism>
<dbReference type="Gene3D" id="3.40.50.1010">
    <property type="entry name" value="5'-nuclease"/>
    <property type="match status" value="1"/>
</dbReference>
<dbReference type="InterPro" id="IPR016541">
    <property type="entry name" value="UCP008505"/>
</dbReference>
<dbReference type="InterPro" id="IPR029060">
    <property type="entry name" value="PIN-like_dom_sf"/>
</dbReference>
<sequence length="168" mass="19880">MKLPFGDSYVVDNDVLITLMRYHPPDKPAYQAIWDEIKSLIKQKNIFSTIVVYGEIMRYLGKDDRLKKWARLHKKRFFISPDKETWRLAQDIIKKFPDLLDKKKLQTGEPDADPFLIALAKSEGATIITQERKDLPNRIPMVASNYRVKSIDLYEFFEERKLKFVKEQ</sequence>
<gene>
    <name evidence="1" type="ORF">S01H4_14322</name>
</gene>
<dbReference type="SUPFAM" id="SSF88723">
    <property type="entry name" value="PIN domain-like"/>
    <property type="match status" value="1"/>
</dbReference>
<proteinExistence type="predicted"/>
<evidence type="ECO:0000313" key="1">
    <source>
        <dbReference type="EMBL" id="GAG60695.1"/>
    </source>
</evidence>
<name>X0YWV0_9ZZZZ</name>
<protein>
    <recommendedName>
        <fullName evidence="2">PIN domain-containing protein</fullName>
    </recommendedName>
</protein>
<dbReference type="PIRSF" id="PIRSF008505">
    <property type="entry name" value="UCP008505"/>
    <property type="match status" value="1"/>
</dbReference>
<reference evidence="1" key="1">
    <citation type="journal article" date="2014" name="Front. Microbiol.">
        <title>High frequency of phylogenetically diverse reductive dehalogenase-homologous genes in deep subseafloor sedimentary metagenomes.</title>
        <authorList>
            <person name="Kawai M."/>
            <person name="Futagami T."/>
            <person name="Toyoda A."/>
            <person name="Takaki Y."/>
            <person name="Nishi S."/>
            <person name="Hori S."/>
            <person name="Arai W."/>
            <person name="Tsubouchi T."/>
            <person name="Morono Y."/>
            <person name="Uchiyama I."/>
            <person name="Ito T."/>
            <person name="Fujiyama A."/>
            <person name="Inagaki F."/>
            <person name="Takami H."/>
        </authorList>
    </citation>
    <scope>NUCLEOTIDE SEQUENCE</scope>
    <source>
        <strain evidence="1">Expedition CK06-06</strain>
    </source>
</reference>
<comment type="caution">
    <text evidence="1">The sequence shown here is derived from an EMBL/GenBank/DDBJ whole genome shotgun (WGS) entry which is preliminary data.</text>
</comment>